<name>A0ABV9T909_9BACT</name>
<organism evidence="1 2">
    <name type="scientific">Negadavirga shengliensis</name>
    <dbReference type="NCBI Taxonomy" id="1389218"/>
    <lineage>
        <taxon>Bacteria</taxon>
        <taxon>Pseudomonadati</taxon>
        <taxon>Bacteroidota</taxon>
        <taxon>Cytophagia</taxon>
        <taxon>Cytophagales</taxon>
        <taxon>Cyclobacteriaceae</taxon>
        <taxon>Negadavirga</taxon>
    </lineage>
</organism>
<sequence length="193" mass="22244">MKRAKSFNHSYVGGHLSFLIFLLACGNEEDWIPTNCEVPRAADAYVYPIVPGMPEWENLLTWEERLETCQIPADLLESMSTAGLIDSWREFPLTLDLFLDNEFQFGMEFHIQNFSGLQELSRRNDAGTELMARYQLMKPACVTTYEDEMMLSSFTLDYVPIELLLAQDIILDKLSPAQKKTLLSEALSKYRKR</sequence>
<proteinExistence type="predicted"/>
<protein>
    <submittedName>
        <fullName evidence="1">Uncharacterized protein</fullName>
    </submittedName>
</protein>
<comment type="caution">
    <text evidence="1">The sequence shown here is derived from an EMBL/GenBank/DDBJ whole genome shotgun (WGS) entry which is preliminary data.</text>
</comment>
<dbReference type="EMBL" id="JBHSJJ010000038">
    <property type="protein sequence ID" value="MFC4875089.1"/>
    <property type="molecule type" value="Genomic_DNA"/>
</dbReference>
<dbReference type="Proteomes" id="UP001595818">
    <property type="component" value="Unassembled WGS sequence"/>
</dbReference>
<keyword evidence="2" id="KW-1185">Reference proteome</keyword>
<evidence type="ECO:0000313" key="1">
    <source>
        <dbReference type="EMBL" id="MFC4875089.1"/>
    </source>
</evidence>
<accession>A0ABV9T909</accession>
<gene>
    <name evidence="1" type="ORF">ACFPFU_25565</name>
</gene>
<reference evidence="2" key="1">
    <citation type="journal article" date="2019" name="Int. J. Syst. Evol. Microbiol.">
        <title>The Global Catalogue of Microorganisms (GCM) 10K type strain sequencing project: providing services to taxonomists for standard genome sequencing and annotation.</title>
        <authorList>
            <consortium name="The Broad Institute Genomics Platform"/>
            <consortium name="The Broad Institute Genome Sequencing Center for Infectious Disease"/>
            <person name="Wu L."/>
            <person name="Ma J."/>
        </authorList>
    </citation>
    <scope>NUCLEOTIDE SEQUENCE [LARGE SCALE GENOMIC DNA]</scope>
    <source>
        <strain evidence="2">CGMCC 4.7466</strain>
    </source>
</reference>
<evidence type="ECO:0000313" key="2">
    <source>
        <dbReference type="Proteomes" id="UP001595818"/>
    </source>
</evidence>
<dbReference type="PROSITE" id="PS51257">
    <property type="entry name" value="PROKAR_LIPOPROTEIN"/>
    <property type="match status" value="1"/>
</dbReference>
<dbReference type="RefSeq" id="WP_377069567.1">
    <property type="nucleotide sequence ID" value="NZ_JBHSJJ010000038.1"/>
</dbReference>